<dbReference type="OrthoDB" id="8591832at2"/>
<gene>
    <name evidence="2" type="ORF">MARLIPOL_11226</name>
</gene>
<evidence type="ECO:0000313" key="2">
    <source>
        <dbReference type="EMBL" id="EON92190.1"/>
    </source>
</evidence>
<organism evidence="2 3">
    <name type="scientific">Marinobacter lipolyticus SM19</name>
    <dbReference type="NCBI Taxonomy" id="1318628"/>
    <lineage>
        <taxon>Bacteria</taxon>
        <taxon>Pseudomonadati</taxon>
        <taxon>Pseudomonadota</taxon>
        <taxon>Gammaproteobacteria</taxon>
        <taxon>Pseudomonadales</taxon>
        <taxon>Marinobacteraceae</taxon>
        <taxon>Marinobacter</taxon>
    </lineage>
</organism>
<keyword evidence="1" id="KW-0812">Transmembrane</keyword>
<dbReference type="EMBL" id="ASAD01000011">
    <property type="protein sequence ID" value="EON92190.1"/>
    <property type="molecule type" value="Genomic_DNA"/>
</dbReference>
<keyword evidence="1" id="KW-1133">Transmembrane helix</keyword>
<reference evidence="2 3" key="1">
    <citation type="journal article" date="2013" name="Genome Announc.">
        <title>Draft Genome Sequence of the Moderately Halophilic Bacterium Marinobacter lipolyticus Strain SM19.</title>
        <authorList>
            <person name="Papke R.T."/>
            <person name="de la Haba R.R."/>
            <person name="Infante-Dominguez C."/>
            <person name="Perez D."/>
            <person name="Sanchez-Porro C."/>
            <person name="Lapierre P."/>
            <person name="Ventosa A."/>
        </authorList>
    </citation>
    <scope>NUCLEOTIDE SEQUENCE [LARGE SCALE GENOMIC DNA]</scope>
    <source>
        <strain evidence="2 3">SM19</strain>
    </source>
</reference>
<feature type="transmembrane region" description="Helical" evidence="1">
    <location>
        <begin position="35"/>
        <end position="57"/>
    </location>
</feature>
<keyword evidence="3" id="KW-1185">Reference proteome</keyword>
<keyword evidence="2" id="KW-0808">Transferase</keyword>
<dbReference type="STRING" id="1318628.MARLIPOL_11226"/>
<accession>R8B0T3</accession>
<dbReference type="Proteomes" id="UP000016540">
    <property type="component" value="Unassembled WGS sequence"/>
</dbReference>
<sequence length="149" mass="16571">MIAVARLAILVGLLGLLPFVAAIVSLFLIPAHSVAIIGWFYLYSAGVLAFMGGVYWPIAMQLENRCYPLSPLVTMLLSQVFFLSAGLGLLLTTAWQIALYTTAYLALYYVDVRWMKAFWPAWYLKLRLVLTAVVVACQVAAGTWFFTTH</sequence>
<dbReference type="AlphaFoldDB" id="R8B0T3"/>
<keyword evidence="2" id="KW-0418">Kinase</keyword>
<evidence type="ECO:0000256" key="1">
    <source>
        <dbReference type="SAM" id="Phobius"/>
    </source>
</evidence>
<proteinExistence type="predicted"/>
<dbReference type="PATRIC" id="fig|1318628.3.peg.2241"/>
<dbReference type="InterPro" id="IPR021836">
    <property type="entry name" value="DUF3429"/>
</dbReference>
<feature type="transmembrane region" description="Helical" evidence="1">
    <location>
        <begin position="126"/>
        <end position="146"/>
    </location>
</feature>
<feature type="transmembrane region" description="Helical" evidence="1">
    <location>
        <begin position="7"/>
        <end position="29"/>
    </location>
</feature>
<feature type="transmembrane region" description="Helical" evidence="1">
    <location>
        <begin position="69"/>
        <end position="91"/>
    </location>
</feature>
<dbReference type="Pfam" id="PF11911">
    <property type="entry name" value="DUF3429"/>
    <property type="match status" value="1"/>
</dbReference>
<dbReference type="eggNOG" id="ENOG5033AJV">
    <property type="taxonomic scope" value="Bacteria"/>
</dbReference>
<protein>
    <submittedName>
        <fullName evidence="2">Aspartate kinase</fullName>
    </submittedName>
</protein>
<dbReference type="RefSeq" id="WP_012138288.1">
    <property type="nucleotide sequence ID" value="NZ_KE007325.1"/>
</dbReference>
<comment type="caution">
    <text evidence="2">The sequence shown here is derived from an EMBL/GenBank/DDBJ whole genome shotgun (WGS) entry which is preliminary data.</text>
</comment>
<feature type="transmembrane region" description="Helical" evidence="1">
    <location>
        <begin position="97"/>
        <end position="114"/>
    </location>
</feature>
<keyword evidence="1" id="KW-0472">Membrane</keyword>
<dbReference type="GO" id="GO:0016301">
    <property type="term" value="F:kinase activity"/>
    <property type="evidence" value="ECO:0007669"/>
    <property type="project" value="UniProtKB-KW"/>
</dbReference>
<evidence type="ECO:0000313" key="3">
    <source>
        <dbReference type="Proteomes" id="UP000016540"/>
    </source>
</evidence>
<dbReference type="HOGENOM" id="CLU_045137_3_1_6"/>
<name>R8B0T3_9GAMM</name>